<gene>
    <name evidence="4" type="ORF">PH603_16270</name>
</gene>
<keyword evidence="2 3" id="KW-0663">Pyridoxal phosphate</keyword>
<dbReference type="InterPro" id="IPR005814">
    <property type="entry name" value="Aminotrans_3"/>
</dbReference>
<evidence type="ECO:0000256" key="1">
    <source>
        <dbReference type="ARBA" id="ARBA00008954"/>
    </source>
</evidence>
<reference evidence="4" key="1">
    <citation type="submission" date="2023-01" db="EMBL/GenBank/DDBJ databases">
        <title>The genome sequence of Kordiimonadaceae bacterium 6D33.</title>
        <authorList>
            <person name="Liu Y."/>
        </authorList>
    </citation>
    <scope>NUCLEOTIDE SEQUENCE</scope>
    <source>
        <strain evidence="4">6D33</strain>
    </source>
</reference>
<proteinExistence type="inferred from homology"/>
<accession>A0AAE9XTL7</accession>
<dbReference type="SUPFAM" id="SSF53383">
    <property type="entry name" value="PLP-dependent transferases"/>
    <property type="match status" value="1"/>
</dbReference>
<dbReference type="InterPro" id="IPR015424">
    <property type="entry name" value="PyrdxlP-dep_Trfase"/>
</dbReference>
<dbReference type="PANTHER" id="PTHR43094">
    <property type="entry name" value="AMINOTRANSFERASE"/>
    <property type="match status" value="1"/>
</dbReference>
<dbReference type="GO" id="GO:0030170">
    <property type="term" value="F:pyridoxal phosphate binding"/>
    <property type="evidence" value="ECO:0007669"/>
    <property type="project" value="InterPro"/>
</dbReference>
<dbReference type="RefSeq" id="WP_289503814.1">
    <property type="nucleotide sequence ID" value="NZ_CP116805.1"/>
</dbReference>
<organism evidence="4 5">
    <name type="scientific">Gimibacter soli</name>
    <dbReference type="NCBI Taxonomy" id="3024400"/>
    <lineage>
        <taxon>Bacteria</taxon>
        <taxon>Pseudomonadati</taxon>
        <taxon>Pseudomonadota</taxon>
        <taxon>Alphaproteobacteria</taxon>
        <taxon>Kordiimonadales</taxon>
        <taxon>Temperatibacteraceae</taxon>
        <taxon>Gimibacter</taxon>
    </lineage>
</organism>
<evidence type="ECO:0000256" key="3">
    <source>
        <dbReference type="RuleBase" id="RU003560"/>
    </source>
</evidence>
<keyword evidence="4" id="KW-0808">Transferase</keyword>
<keyword evidence="5" id="KW-1185">Reference proteome</keyword>
<evidence type="ECO:0000313" key="4">
    <source>
        <dbReference type="EMBL" id="WCL54095.1"/>
    </source>
</evidence>
<dbReference type="AlphaFoldDB" id="A0AAE9XTL7"/>
<dbReference type="Gene3D" id="3.40.640.10">
    <property type="entry name" value="Type I PLP-dependent aspartate aminotransferase-like (Major domain)"/>
    <property type="match status" value="1"/>
</dbReference>
<dbReference type="Proteomes" id="UP001217500">
    <property type="component" value="Chromosome"/>
</dbReference>
<dbReference type="InterPro" id="IPR015421">
    <property type="entry name" value="PyrdxlP-dep_Trfase_major"/>
</dbReference>
<dbReference type="KEGG" id="gso:PH603_16270"/>
<evidence type="ECO:0000256" key="2">
    <source>
        <dbReference type="ARBA" id="ARBA00022898"/>
    </source>
</evidence>
<dbReference type="CDD" id="cd00610">
    <property type="entry name" value="OAT_like"/>
    <property type="match status" value="1"/>
</dbReference>
<name>A0AAE9XTL7_9PROT</name>
<comment type="similarity">
    <text evidence="1 3">Belongs to the class-III pyridoxal-phosphate-dependent aminotransferase family.</text>
</comment>
<keyword evidence="4" id="KW-0032">Aminotransferase</keyword>
<dbReference type="Pfam" id="PF00202">
    <property type="entry name" value="Aminotran_3"/>
    <property type="match status" value="1"/>
</dbReference>
<evidence type="ECO:0000313" key="5">
    <source>
        <dbReference type="Proteomes" id="UP001217500"/>
    </source>
</evidence>
<dbReference type="PANTHER" id="PTHR43094:SF1">
    <property type="entry name" value="AMINOTRANSFERASE CLASS-III"/>
    <property type="match status" value="1"/>
</dbReference>
<dbReference type="InterPro" id="IPR015422">
    <property type="entry name" value="PyrdxlP-dep_Trfase_small"/>
</dbReference>
<dbReference type="GO" id="GO:0008483">
    <property type="term" value="F:transaminase activity"/>
    <property type="evidence" value="ECO:0007669"/>
    <property type="project" value="UniProtKB-KW"/>
</dbReference>
<dbReference type="EMBL" id="CP116805">
    <property type="protein sequence ID" value="WCL54095.1"/>
    <property type="molecule type" value="Genomic_DNA"/>
</dbReference>
<sequence length="458" mass="49034">MTDAIAITRAFRAEPGGPQDLFYSASNKVPLPIIERAEGIWLIGEDGKRYIDVSSGPVVSNVGHGRAEIADRMARQARTMDFAYSRTSRHRPNMELTARLAALAGPGYERVTLSSGGSEAMESAIKFLRTYALAKGMKAKRTIISCRPSYHGGTIGTLSITGDDAYANFLDGFSVPSVKIPAPVTYRVPGNRNAEEYAGDCVQALEDAIVAAGPENILCFVFEPVGGLSTGCNVAPDAFFRGVHAVCHKYGIWIVHDEILCGSGRTGKFLASHHYPDALPDIVVLAKGLGAGYAPLAATLMPAAMVDELAELTGFNVSHTYSANPVCCAVGLAVLDIYEREGLVEKAATMGAYLKGRLADLQQRLPMIGDIRGRGMLMALEFVADPATKTSFPPEADVIDKVRMLGLDHGLMIYARRTAGGKNGDWIMVSPPMCITEAECDDLVARLEATLKAFLATL</sequence>
<protein>
    <submittedName>
        <fullName evidence="4">Aminotransferase class III-fold pyridoxal phosphate-dependent enzyme</fullName>
    </submittedName>
</protein>
<dbReference type="Gene3D" id="3.90.1150.10">
    <property type="entry name" value="Aspartate Aminotransferase, domain 1"/>
    <property type="match status" value="1"/>
</dbReference>